<sequence length="67" mass="7309">MGIGNSTVVPSREVAAAVATPRAPEAERRASTARQLHSDVTTRAWVRKREWGWAWQAVVAYFAGAEA</sequence>
<accession>A0ABP6EP46</accession>
<name>A0ABP6EP46_9ACTN</name>
<evidence type="ECO:0000313" key="2">
    <source>
        <dbReference type="EMBL" id="GAA2671233.1"/>
    </source>
</evidence>
<proteinExistence type="predicted"/>
<protein>
    <submittedName>
        <fullName evidence="2">Uncharacterized protein</fullName>
    </submittedName>
</protein>
<feature type="region of interest" description="Disordered" evidence="1">
    <location>
        <begin position="14"/>
        <end position="34"/>
    </location>
</feature>
<reference evidence="3" key="1">
    <citation type="journal article" date="2019" name="Int. J. Syst. Evol. Microbiol.">
        <title>The Global Catalogue of Microorganisms (GCM) 10K type strain sequencing project: providing services to taxonomists for standard genome sequencing and annotation.</title>
        <authorList>
            <consortium name="The Broad Institute Genomics Platform"/>
            <consortium name="The Broad Institute Genome Sequencing Center for Infectious Disease"/>
            <person name="Wu L."/>
            <person name="Ma J."/>
        </authorList>
    </citation>
    <scope>NUCLEOTIDE SEQUENCE [LARGE SCALE GENOMIC DNA]</scope>
    <source>
        <strain evidence="3">JCM 16374</strain>
    </source>
</reference>
<keyword evidence="3" id="KW-1185">Reference proteome</keyword>
<dbReference type="EMBL" id="BAAARK010000015">
    <property type="protein sequence ID" value="GAA2671233.1"/>
    <property type="molecule type" value="Genomic_DNA"/>
</dbReference>
<organism evidence="2 3">
    <name type="scientific">Streptomyces lunalinharesii</name>
    <dbReference type="NCBI Taxonomy" id="333384"/>
    <lineage>
        <taxon>Bacteria</taxon>
        <taxon>Bacillati</taxon>
        <taxon>Actinomycetota</taxon>
        <taxon>Actinomycetes</taxon>
        <taxon>Kitasatosporales</taxon>
        <taxon>Streptomycetaceae</taxon>
        <taxon>Streptomyces</taxon>
    </lineage>
</organism>
<comment type="caution">
    <text evidence="2">The sequence shown here is derived from an EMBL/GenBank/DDBJ whole genome shotgun (WGS) entry which is preliminary data.</text>
</comment>
<gene>
    <name evidence="2" type="ORF">GCM10009864_46910</name>
</gene>
<evidence type="ECO:0000256" key="1">
    <source>
        <dbReference type="SAM" id="MobiDB-lite"/>
    </source>
</evidence>
<dbReference type="Proteomes" id="UP001500994">
    <property type="component" value="Unassembled WGS sequence"/>
</dbReference>
<evidence type="ECO:0000313" key="3">
    <source>
        <dbReference type="Proteomes" id="UP001500994"/>
    </source>
</evidence>
<feature type="compositionally biased region" description="Low complexity" evidence="1">
    <location>
        <begin position="14"/>
        <end position="23"/>
    </location>
</feature>